<dbReference type="PROSITE" id="PS51257">
    <property type="entry name" value="PROKAR_LIPOPROTEIN"/>
    <property type="match status" value="1"/>
</dbReference>
<evidence type="ECO:0000256" key="4">
    <source>
        <dbReference type="ARBA" id="ARBA00023284"/>
    </source>
</evidence>
<dbReference type="InterPro" id="IPR025380">
    <property type="entry name" value="DUF4369"/>
</dbReference>
<evidence type="ECO:0000313" key="7">
    <source>
        <dbReference type="Proteomes" id="UP000232673"/>
    </source>
</evidence>
<dbReference type="OrthoDB" id="710833at2"/>
<keyword evidence="2" id="KW-0201">Cytochrome c-type biogenesis</keyword>
<dbReference type="GO" id="GO:0016209">
    <property type="term" value="F:antioxidant activity"/>
    <property type="evidence" value="ECO:0007669"/>
    <property type="project" value="InterPro"/>
</dbReference>
<gene>
    <name evidence="6" type="ORF">APR41_15120</name>
</gene>
<dbReference type="PANTHER" id="PTHR42852">
    <property type="entry name" value="THIOL:DISULFIDE INTERCHANGE PROTEIN DSBE"/>
    <property type="match status" value="1"/>
</dbReference>
<dbReference type="GO" id="GO:0017004">
    <property type="term" value="P:cytochrome complex assembly"/>
    <property type="evidence" value="ECO:0007669"/>
    <property type="project" value="UniProtKB-KW"/>
</dbReference>
<dbReference type="InterPro" id="IPR050553">
    <property type="entry name" value="Thioredoxin_ResA/DsbE_sf"/>
</dbReference>
<dbReference type="PANTHER" id="PTHR42852:SF6">
    <property type="entry name" value="THIOL:DISULFIDE INTERCHANGE PROTEIN DSBE"/>
    <property type="match status" value="1"/>
</dbReference>
<comment type="subcellular location">
    <subcellularLocation>
        <location evidence="1">Cell envelope</location>
    </subcellularLocation>
</comment>
<dbReference type="STRING" id="447422.SAMN05660903_03573"/>
<dbReference type="InterPro" id="IPR013766">
    <property type="entry name" value="Thioredoxin_domain"/>
</dbReference>
<protein>
    <recommendedName>
        <fullName evidence="5">Thioredoxin domain-containing protein</fullName>
    </recommendedName>
</protein>
<dbReference type="GO" id="GO:0016491">
    <property type="term" value="F:oxidoreductase activity"/>
    <property type="evidence" value="ECO:0007669"/>
    <property type="project" value="InterPro"/>
</dbReference>
<dbReference type="InterPro" id="IPR000866">
    <property type="entry name" value="AhpC/TSA"/>
</dbReference>
<comment type="caution">
    <text evidence="6">The sequence shown here is derived from an EMBL/GenBank/DDBJ whole genome shotgun (WGS) entry which is preliminary data.</text>
</comment>
<reference evidence="6 7" key="1">
    <citation type="submission" date="2015-10" db="EMBL/GenBank/DDBJ databases">
        <title>Draft genome sequence of Salegentibacter salinarum KCTC 12975.</title>
        <authorList>
            <person name="Lin W."/>
            <person name="Zheng Q."/>
        </authorList>
    </citation>
    <scope>NUCLEOTIDE SEQUENCE [LARGE SCALE GENOMIC DNA]</scope>
    <source>
        <strain evidence="6 7">KCTC 12975</strain>
    </source>
</reference>
<dbReference type="CDD" id="cd02966">
    <property type="entry name" value="TlpA_like_family"/>
    <property type="match status" value="1"/>
</dbReference>
<keyword evidence="4" id="KW-0676">Redox-active center</keyword>
<name>A0A2N0TZ20_9FLAO</name>
<dbReference type="Gene3D" id="3.40.30.10">
    <property type="entry name" value="Glutaredoxin"/>
    <property type="match status" value="1"/>
</dbReference>
<evidence type="ECO:0000256" key="3">
    <source>
        <dbReference type="ARBA" id="ARBA00023157"/>
    </source>
</evidence>
<dbReference type="PROSITE" id="PS51352">
    <property type="entry name" value="THIOREDOXIN_2"/>
    <property type="match status" value="1"/>
</dbReference>
<dbReference type="SUPFAM" id="SSF52833">
    <property type="entry name" value="Thioredoxin-like"/>
    <property type="match status" value="1"/>
</dbReference>
<evidence type="ECO:0000256" key="2">
    <source>
        <dbReference type="ARBA" id="ARBA00022748"/>
    </source>
</evidence>
<dbReference type="Proteomes" id="UP000232673">
    <property type="component" value="Unassembled WGS sequence"/>
</dbReference>
<accession>A0A2N0TZ20</accession>
<keyword evidence="7" id="KW-1185">Reference proteome</keyword>
<dbReference type="RefSeq" id="WP_079714531.1">
    <property type="nucleotide sequence ID" value="NZ_FUZC01000022.1"/>
</dbReference>
<evidence type="ECO:0000259" key="5">
    <source>
        <dbReference type="PROSITE" id="PS51352"/>
    </source>
</evidence>
<dbReference type="Pfam" id="PF14289">
    <property type="entry name" value="DUF4369"/>
    <property type="match status" value="1"/>
</dbReference>
<dbReference type="InterPro" id="IPR036249">
    <property type="entry name" value="Thioredoxin-like_sf"/>
</dbReference>
<dbReference type="Pfam" id="PF00578">
    <property type="entry name" value="AhpC-TSA"/>
    <property type="match status" value="1"/>
</dbReference>
<keyword evidence="3" id="KW-1015">Disulfide bond</keyword>
<evidence type="ECO:0000313" key="6">
    <source>
        <dbReference type="EMBL" id="PKD20003.1"/>
    </source>
</evidence>
<proteinExistence type="predicted"/>
<dbReference type="GO" id="GO:0030313">
    <property type="term" value="C:cell envelope"/>
    <property type="evidence" value="ECO:0007669"/>
    <property type="project" value="UniProtKB-SubCell"/>
</dbReference>
<organism evidence="6 7">
    <name type="scientific">Salegentibacter salinarum</name>
    <dbReference type="NCBI Taxonomy" id="447422"/>
    <lineage>
        <taxon>Bacteria</taxon>
        <taxon>Pseudomonadati</taxon>
        <taxon>Bacteroidota</taxon>
        <taxon>Flavobacteriia</taxon>
        <taxon>Flavobacteriales</taxon>
        <taxon>Flavobacteriaceae</taxon>
        <taxon>Salegentibacter</taxon>
    </lineage>
</organism>
<dbReference type="AlphaFoldDB" id="A0A2N0TZ20"/>
<feature type="domain" description="Thioredoxin" evidence="5">
    <location>
        <begin position="214"/>
        <end position="349"/>
    </location>
</feature>
<dbReference type="EMBL" id="LKTS01000008">
    <property type="protein sequence ID" value="PKD20003.1"/>
    <property type="molecule type" value="Genomic_DNA"/>
</dbReference>
<sequence>MKQSLTLILLIILTSCKENSNKESDPTESYTISGNLRDKYNGYIYLMYGDVIDSSRVTDGTFEFQGKVEDTVSAFLSLESGKSGANFYIENSQIKLKCAIKQTPDSNRISGQNLEIKNIQGSYSEEIRKDYSLFYQNNKDKDSFPNLLYQKLSALIEENRSHPFSGGILAGNAVMNPVFSKEQLVDLFSKLDTTRMENSDLSLIKRSIVNLSAYRVGKPFLDFKLYDQKKKEVDINTTYAAFTLVDFWASWCVPCRKANPELVKLKNELQNNDFEIVSVSIDENKEKWLKAIEKDSLNWTNLIDPNQNVYKELDIVGIPYSFLINQNGVILKLNPTITEISNIVKGKASR</sequence>
<evidence type="ECO:0000256" key="1">
    <source>
        <dbReference type="ARBA" id="ARBA00004196"/>
    </source>
</evidence>